<dbReference type="EMBL" id="WNYA01000004">
    <property type="protein sequence ID" value="KAG8579702.1"/>
    <property type="molecule type" value="Genomic_DNA"/>
</dbReference>
<name>A0AAV7C403_ENGPU</name>
<reference evidence="1" key="1">
    <citation type="thesis" date="2020" institute="ProQuest LLC" country="789 East Eisenhower Parkway, Ann Arbor, MI, USA">
        <title>Comparative Genomics and Chromosome Evolution.</title>
        <authorList>
            <person name="Mudd A.B."/>
        </authorList>
    </citation>
    <scope>NUCLEOTIDE SEQUENCE</scope>
    <source>
        <strain evidence="1">237g6f4</strain>
        <tissue evidence="1">Blood</tissue>
    </source>
</reference>
<accession>A0AAV7C403</accession>
<comment type="caution">
    <text evidence="1">The sequence shown here is derived from an EMBL/GenBank/DDBJ whole genome shotgun (WGS) entry which is preliminary data.</text>
</comment>
<sequence>MVNASIPQIRGREPSISQLLPSVCSISSMSNLIRQFPLIFMLITSRLMDVVTEVEMEGRLLETHLHMILVSTPPCQTQRPATVSIDLICNSSNSSTKISRSLNTSFLCVKLITP</sequence>
<protein>
    <submittedName>
        <fullName evidence="1">Uncharacterized protein</fullName>
    </submittedName>
</protein>
<keyword evidence="2" id="KW-1185">Reference proteome</keyword>
<dbReference type="Proteomes" id="UP000824782">
    <property type="component" value="Unassembled WGS sequence"/>
</dbReference>
<organism evidence="1 2">
    <name type="scientific">Engystomops pustulosus</name>
    <name type="common">Tungara frog</name>
    <name type="synonym">Physalaemus pustulosus</name>
    <dbReference type="NCBI Taxonomy" id="76066"/>
    <lineage>
        <taxon>Eukaryota</taxon>
        <taxon>Metazoa</taxon>
        <taxon>Chordata</taxon>
        <taxon>Craniata</taxon>
        <taxon>Vertebrata</taxon>
        <taxon>Euteleostomi</taxon>
        <taxon>Amphibia</taxon>
        <taxon>Batrachia</taxon>
        <taxon>Anura</taxon>
        <taxon>Neobatrachia</taxon>
        <taxon>Hyloidea</taxon>
        <taxon>Leptodactylidae</taxon>
        <taxon>Leiuperinae</taxon>
        <taxon>Engystomops</taxon>
    </lineage>
</organism>
<gene>
    <name evidence="1" type="ORF">GDO81_011018</name>
</gene>
<dbReference type="AlphaFoldDB" id="A0AAV7C403"/>
<evidence type="ECO:0000313" key="2">
    <source>
        <dbReference type="Proteomes" id="UP000824782"/>
    </source>
</evidence>
<evidence type="ECO:0000313" key="1">
    <source>
        <dbReference type="EMBL" id="KAG8579702.1"/>
    </source>
</evidence>
<proteinExistence type="predicted"/>